<dbReference type="EMBL" id="JAOL01000077">
    <property type="protein sequence ID" value="EUA92484.1"/>
    <property type="molecule type" value="Genomic_DNA"/>
</dbReference>
<keyword evidence="2" id="KW-1185">Reference proteome</keyword>
<gene>
    <name evidence="1" type="ORF">I551_1073</name>
</gene>
<sequence>MLSEASPLFSVYNASKAALSAVSRTIETEWAAGASIPPRSTTRWWPHR</sequence>
<comment type="caution">
    <text evidence="1">The sequence shown here is derived from an EMBL/GenBank/DDBJ whole genome shotgun (WGS) entry which is preliminary data.</text>
</comment>
<evidence type="ECO:0000313" key="2">
    <source>
        <dbReference type="Proteomes" id="UP000020681"/>
    </source>
</evidence>
<name>A0ABP3AN80_MYCUL</name>
<evidence type="ECO:0000313" key="1">
    <source>
        <dbReference type="EMBL" id="EUA92484.1"/>
    </source>
</evidence>
<dbReference type="Proteomes" id="UP000020681">
    <property type="component" value="Unassembled WGS sequence"/>
</dbReference>
<protein>
    <submittedName>
        <fullName evidence="1">Dehydrogenase domain protein</fullName>
    </submittedName>
</protein>
<organism evidence="1 2">
    <name type="scientific">Mycobacterium ulcerans str. Harvey</name>
    <dbReference type="NCBI Taxonomy" id="1299332"/>
    <lineage>
        <taxon>Bacteria</taxon>
        <taxon>Bacillati</taxon>
        <taxon>Actinomycetota</taxon>
        <taxon>Actinomycetes</taxon>
        <taxon>Mycobacteriales</taxon>
        <taxon>Mycobacteriaceae</taxon>
        <taxon>Mycobacterium</taxon>
        <taxon>Mycobacterium ulcerans group</taxon>
    </lineage>
</organism>
<reference evidence="1 2" key="1">
    <citation type="submission" date="2014-01" db="EMBL/GenBank/DDBJ databases">
        <authorList>
            <person name="Dobos K."/>
            <person name="Lenaerts A."/>
            <person name="Ordway D."/>
            <person name="DeGroote M.A."/>
            <person name="Parker T."/>
            <person name="Sizemore C."/>
            <person name="Tallon L.J."/>
            <person name="Sadzewicz L.K."/>
            <person name="Sengamalay N."/>
            <person name="Fraser C.M."/>
            <person name="Hine E."/>
            <person name="Shefchek K.A."/>
            <person name="Das S.P."/>
            <person name="Tettelin H."/>
        </authorList>
    </citation>
    <scope>NUCLEOTIDE SEQUENCE [LARGE SCALE GENOMIC DNA]</scope>
    <source>
        <strain evidence="1 2">Harvey</strain>
    </source>
</reference>
<accession>A0ABP3AN80</accession>
<proteinExistence type="predicted"/>